<dbReference type="Pfam" id="PF00069">
    <property type="entry name" value="Pkinase"/>
    <property type="match status" value="1"/>
</dbReference>
<comment type="similarity">
    <text evidence="14">Belongs to the protein kinase superfamily.</text>
</comment>
<evidence type="ECO:0000256" key="4">
    <source>
        <dbReference type="ARBA" id="ARBA00022535"/>
    </source>
</evidence>
<evidence type="ECO:0000256" key="2">
    <source>
        <dbReference type="ARBA" id="ARBA00022490"/>
    </source>
</evidence>
<protein>
    <recommendedName>
        <fullName evidence="12">cGMP-dependent protein kinase</fullName>
    </recommendedName>
</protein>
<dbReference type="PROSITE" id="PS00889">
    <property type="entry name" value="CNMP_BINDING_2"/>
    <property type="match status" value="1"/>
</dbReference>
<evidence type="ECO:0000256" key="1">
    <source>
        <dbReference type="ARBA" id="ARBA00001946"/>
    </source>
</evidence>
<keyword evidence="7 13" id="KW-0547">Nucleotide-binding</keyword>
<dbReference type="InterPro" id="IPR018488">
    <property type="entry name" value="cNMP-bd_CS"/>
</dbReference>
<dbReference type="GO" id="GO:0005952">
    <property type="term" value="C:cAMP-dependent protein kinase complex"/>
    <property type="evidence" value="ECO:0007669"/>
    <property type="project" value="TreeGrafter"/>
</dbReference>
<organism evidence="17 18">
    <name type="scientific">Polarella glacialis</name>
    <name type="common">Dinoflagellate</name>
    <dbReference type="NCBI Taxonomy" id="89957"/>
    <lineage>
        <taxon>Eukaryota</taxon>
        <taxon>Sar</taxon>
        <taxon>Alveolata</taxon>
        <taxon>Dinophyceae</taxon>
        <taxon>Suessiales</taxon>
        <taxon>Suessiaceae</taxon>
        <taxon>Polarella</taxon>
    </lineage>
</organism>
<dbReference type="InterPro" id="IPR018490">
    <property type="entry name" value="cNMP-bd_dom_sf"/>
</dbReference>
<dbReference type="AlphaFoldDB" id="A0A813JQD9"/>
<feature type="domain" description="Cyclic nucleotide-binding" evidence="16">
    <location>
        <begin position="6"/>
        <end position="105"/>
    </location>
</feature>
<dbReference type="InterPro" id="IPR014710">
    <property type="entry name" value="RmlC-like_jellyroll"/>
</dbReference>
<dbReference type="GO" id="GO:0030553">
    <property type="term" value="F:cGMP binding"/>
    <property type="evidence" value="ECO:0007669"/>
    <property type="project" value="UniProtKB-KW"/>
</dbReference>
<dbReference type="PROSITE" id="PS00108">
    <property type="entry name" value="PROTEIN_KINASE_ST"/>
    <property type="match status" value="1"/>
</dbReference>
<evidence type="ECO:0000256" key="5">
    <source>
        <dbReference type="ARBA" id="ARBA00022679"/>
    </source>
</evidence>
<evidence type="ECO:0000313" key="18">
    <source>
        <dbReference type="Proteomes" id="UP000626109"/>
    </source>
</evidence>
<dbReference type="Gene3D" id="1.10.510.10">
    <property type="entry name" value="Transferase(Phosphotransferase) domain 1"/>
    <property type="match status" value="1"/>
</dbReference>
<evidence type="ECO:0000256" key="10">
    <source>
        <dbReference type="ARBA" id="ARBA00022842"/>
    </source>
</evidence>
<evidence type="ECO:0000256" key="9">
    <source>
        <dbReference type="ARBA" id="ARBA00022840"/>
    </source>
</evidence>
<keyword evidence="4" id="KW-0140">cGMP</keyword>
<evidence type="ECO:0000256" key="11">
    <source>
        <dbReference type="ARBA" id="ARBA00022992"/>
    </source>
</evidence>
<dbReference type="PANTHER" id="PTHR24353">
    <property type="entry name" value="CYCLIC NUCLEOTIDE-DEPENDENT PROTEIN KINASE"/>
    <property type="match status" value="1"/>
</dbReference>
<accession>A0A813JQD9</accession>
<evidence type="ECO:0000256" key="6">
    <source>
        <dbReference type="ARBA" id="ARBA00022723"/>
    </source>
</evidence>
<dbReference type="InterPro" id="IPR000719">
    <property type="entry name" value="Prot_kinase_dom"/>
</dbReference>
<dbReference type="InterPro" id="IPR011009">
    <property type="entry name" value="Kinase-like_dom_sf"/>
</dbReference>
<dbReference type="GO" id="GO:0004691">
    <property type="term" value="F:cAMP-dependent protein kinase activity"/>
    <property type="evidence" value="ECO:0007669"/>
    <property type="project" value="TreeGrafter"/>
</dbReference>
<evidence type="ECO:0000256" key="3">
    <source>
        <dbReference type="ARBA" id="ARBA00022527"/>
    </source>
</evidence>
<evidence type="ECO:0000256" key="7">
    <source>
        <dbReference type="ARBA" id="ARBA00022741"/>
    </source>
</evidence>
<keyword evidence="9 13" id="KW-0067">ATP-binding</keyword>
<dbReference type="PROSITE" id="PS50042">
    <property type="entry name" value="CNMP_BINDING_3"/>
    <property type="match status" value="1"/>
</dbReference>
<feature type="domain" description="Protein kinase" evidence="15">
    <location>
        <begin position="129"/>
        <end position="381"/>
    </location>
</feature>
<dbReference type="PROSITE" id="PS00107">
    <property type="entry name" value="PROTEIN_KINASE_ATP"/>
    <property type="match status" value="1"/>
</dbReference>
<keyword evidence="6" id="KW-0479">Metal-binding</keyword>
<dbReference type="Proteomes" id="UP000626109">
    <property type="component" value="Unassembled WGS sequence"/>
</dbReference>
<dbReference type="InterPro" id="IPR017441">
    <property type="entry name" value="Protein_kinase_ATP_BS"/>
</dbReference>
<evidence type="ECO:0000256" key="12">
    <source>
        <dbReference type="ARBA" id="ARBA00024113"/>
    </source>
</evidence>
<evidence type="ECO:0000259" key="16">
    <source>
        <dbReference type="PROSITE" id="PS50042"/>
    </source>
</evidence>
<evidence type="ECO:0000313" key="17">
    <source>
        <dbReference type="EMBL" id="CAE8686067.1"/>
    </source>
</evidence>
<dbReference type="CDD" id="cd00038">
    <property type="entry name" value="CAP_ED"/>
    <property type="match status" value="1"/>
</dbReference>
<dbReference type="PROSITE" id="PS50011">
    <property type="entry name" value="PROTEIN_KINASE_DOM"/>
    <property type="match status" value="1"/>
</dbReference>
<evidence type="ECO:0000259" key="15">
    <source>
        <dbReference type="PROSITE" id="PS50011"/>
    </source>
</evidence>
<dbReference type="GO" id="GO:0005524">
    <property type="term" value="F:ATP binding"/>
    <property type="evidence" value="ECO:0007669"/>
    <property type="project" value="UniProtKB-UniRule"/>
</dbReference>
<evidence type="ECO:0000256" key="13">
    <source>
        <dbReference type="PROSITE-ProRule" id="PRU10141"/>
    </source>
</evidence>
<gene>
    <name evidence="17" type="ORF">PGLA2088_LOCUS24801</name>
</gene>
<dbReference type="InterPro" id="IPR000595">
    <property type="entry name" value="cNMP-bd_dom"/>
</dbReference>
<comment type="cofactor">
    <cofactor evidence="1">
        <name>Mg(2+)</name>
        <dbReference type="ChEBI" id="CHEBI:18420"/>
    </cofactor>
</comment>
<feature type="non-terminal residue" evidence="17">
    <location>
        <position position="1"/>
    </location>
</feature>
<feature type="binding site" evidence="13">
    <location>
        <position position="158"/>
    </location>
    <ligand>
        <name>ATP</name>
        <dbReference type="ChEBI" id="CHEBI:30616"/>
    </ligand>
</feature>
<keyword evidence="5" id="KW-0808">Transferase</keyword>
<reference evidence="17" key="1">
    <citation type="submission" date="2021-02" db="EMBL/GenBank/DDBJ databases">
        <authorList>
            <person name="Dougan E. K."/>
            <person name="Rhodes N."/>
            <person name="Thang M."/>
            <person name="Chan C."/>
        </authorList>
    </citation>
    <scope>NUCLEOTIDE SEQUENCE</scope>
</reference>
<dbReference type="EMBL" id="CAJNNW010026529">
    <property type="protein sequence ID" value="CAE8686067.1"/>
    <property type="molecule type" value="Genomic_DNA"/>
</dbReference>
<dbReference type="SMART" id="SM00220">
    <property type="entry name" value="S_TKc"/>
    <property type="match status" value="1"/>
</dbReference>
<dbReference type="GO" id="GO:0046872">
    <property type="term" value="F:metal ion binding"/>
    <property type="evidence" value="ECO:0007669"/>
    <property type="project" value="UniProtKB-KW"/>
</dbReference>
<dbReference type="SUPFAM" id="SSF51206">
    <property type="entry name" value="cAMP-binding domain-like"/>
    <property type="match status" value="1"/>
</dbReference>
<comment type="caution">
    <text evidence="17">The sequence shown here is derived from an EMBL/GenBank/DDBJ whole genome shotgun (WGS) entry which is preliminary data.</text>
</comment>
<keyword evidence="3 14" id="KW-0723">Serine/threonine-protein kinase</keyword>
<dbReference type="SMART" id="SM00100">
    <property type="entry name" value="cNMP"/>
    <property type="match status" value="1"/>
</dbReference>
<sequence length="395" mass="44935">IRKAYIFRHLSKHHCHLLSHSLRVLTRKQGEKIIEEGELSSQFFVILAGELEVSQQGRTIRTLGKFDYFGERGLLYRQPRSATVTCLSAETELLVISRTAFLQVVKNTLLQHLESRIELQQTDVQLADLQRLCIIGRGTFGVVQLVEHRSKGTRYALKCIRPSMACPKHMIENLRLEREILLELDHPFILKMVRSFKDQQCLYFLTEFVTGGELFGAIRSLGLLVREQAQFYAGSLILALEDRSIVYRDLKPENVLLDSQGFVKLIDFGCAAAKLKGLKSSLVGTPLSTPHYMAPEVILSTGYGLACDVWSFGVCLFEFVCGPLPFGNDADNPKHIFREILSSRLCFPPQFADEAGRHLLRSLLRRPLESRLSLLIFFVFFKKTANLIRIFAIFL</sequence>
<evidence type="ECO:0000256" key="8">
    <source>
        <dbReference type="ARBA" id="ARBA00022777"/>
    </source>
</evidence>
<name>A0A813JQD9_POLGL</name>
<keyword evidence="8" id="KW-0418">Kinase</keyword>
<keyword evidence="11" id="KW-0142">cGMP-binding</keyword>
<proteinExistence type="inferred from homology"/>
<dbReference type="Pfam" id="PF00027">
    <property type="entry name" value="cNMP_binding"/>
    <property type="match status" value="1"/>
</dbReference>
<dbReference type="PANTHER" id="PTHR24353:SF37">
    <property type="entry name" value="CAMP-DEPENDENT PROTEIN KINASE CATALYTIC SUBUNIT PRKX"/>
    <property type="match status" value="1"/>
</dbReference>
<dbReference type="Gene3D" id="3.30.200.20">
    <property type="entry name" value="Phosphorylase Kinase, domain 1"/>
    <property type="match status" value="1"/>
</dbReference>
<dbReference type="InterPro" id="IPR008271">
    <property type="entry name" value="Ser/Thr_kinase_AS"/>
</dbReference>
<dbReference type="SUPFAM" id="SSF56112">
    <property type="entry name" value="Protein kinase-like (PK-like)"/>
    <property type="match status" value="1"/>
</dbReference>
<evidence type="ECO:0000256" key="14">
    <source>
        <dbReference type="RuleBase" id="RU000304"/>
    </source>
</evidence>
<dbReference type="Gene3D" id="2.60.120.10">
    <property type="entry name" value="Jelly Rolls"/>
    <property type="match status" value="1"/>
</dbReference>
<dbReference type="PRINTS" id="PR00103">
    <property type="entry name" value="CAMPKINASE"/>
</dbReference>
<keyword evidence="10" id="KW-0460">Magnesium</keyword>
<keyword evidence="2" id="KW-0963">Cytoplasm</keyword>